<comment type="catalytic activity">
    <reaction evidence="1 8">
        <text>ATP-independent breakage of single-stranded DNA, followed by passage and rejoining.</text>
        <dbReference type="EC" id="5.6.2.1"/>
    </reaction>
</comment>
<feature type="domain" description="Toprim" evidence="9">
    <location>
        <begin position="3"/>
        <end position="136"/>
    </location>
</feature>
<dbReference type="CDD" id="cd00186">
    <property type="entry name" value="TOP1Ac"/>
    <property type="match status" value="1"/>
</dbReference>
<evidence type="ECO:0000256" key="5">
    <source>
        <dbReference type="ARBA" id="ARBA00023029"/>
    </source>
</evidence>
<feature type="domain" description="Topo IA-type catalytic" evidence="10">
    <location>
        <begin position="153"/>
        <end position="597"/>
    </location>
</feature>
<evidence type="ECO:0000256" key="2">
    <source>
        <dbReference type="ARBA" id="ARBA00009446"/>
    </source>
</evidence>
<evidence type="ECO:0000313" key="12">
    <source>
        <dbReference type="Proteomes" id="UP001597497"/>
    </source>
</evidence>
<keyword evidence="12" id="KW-1185">Reference proteome</keyword>
<keyword evidence="6 8" id="KW-0238">DNA-binding</keyword>
<dbReference type="SMART" id="SM00437">
    <property type="entry name" value="TOP1Ac"/>
    <property type="match status" value="1"/>
</dbReference>
<evidence type="ECO:0000259" key="10">
    <source>
        <dbReference type="PROSITE" id="PS52039"/>
    </source>
</evidence>
<feature type="active site" description="O-(5'-phospho-DNA)-tyrosine intermediate" evidence="8">
    <location>
        <position position="311"/>
    </location>
</feature>
<accession>A0ABW5REW7</accession>
<keyword evidence="5 8" id="KW-0799">Topoisomerase</keyword>
<dbReference type="Pfam" id="PF01751">
    <property type="entry name" value="Toprim"/>
    <property type="match status" value="1"/>
</dbReference>
<dbReference type="EMBL" id="JBHUMM010000044">
    <property type="protein sequence ID" value="MFD2673492.1"/>
    <property type="molecule type" value="Genomic_DNA"/>
</dbReference>
<dbReference type="InterPro" id="IPR023405">
    <property type="entry name" value="Topo_IA_core_domain"/>
</dbReference>
<dbReference type="Gene3D" id="3.40.50.140">
    <property type="match status" value="1"/>
</dbReference>
<dbReference type="PROSITE" id="PS00396">
    <property type="entry name" value="TOPO_IA_1"/>
    <property type="match status" value="1"/>
</dbReference>
<dbReference type="PROSITE" id="PS50880">
    <property type="entry name" value="TOPRIM"/>
    <property type="match status" value="1"/>
</dbReference>
<dbReference type="InterPro" id="IPR023406">
    <property type="entry name" value="Topo_IA_AS"/>
</dbReference>
<dbReference type="EC" id="5.6.2.1" evidence="8"/>
<reference evidence="12" key="1">
    <citation type="journal article" date="2019" name="Int. J. Syst. Evol. Microbiol.">
        <title>The Global Catalogue of Microorganisms (GCM) 10K type strain sequencing project: providing services to taxonomists for standard genome sequencing and annotation.</title>
        <authorList>
            <consortium name="The Broad Institute Genomics Platform"/>
            <consortium name="The Broad Institute Genome Sequencing Center for Infectious Disease"/>
            <person name="Wu L."/>
            <person name="Ma J."/>
        </authorList>
    </citation>
    <scope>NUCLEOTIDE SEQUENCE [LARGE SCALE GENOMIC DNA]</scope>
    <source>
        <strain evidence="12">KCTC 33676</strain>
    </source>
</reference>
<dbReference type="Gene3D" id="1.10.290.10">
    <property type="entry name" value="Topoisomerase I, domain 4"/>
    <property type="match status" value="1"/>
</dbReference>
<proteinExistence type="inferred from homology"/>
<sequence>MSKSVVLAEKPSVARDIARVLKCSQKHNGFFEGSQYVVTWALGHLVTLADPEVYDDKYKSWQLDHLPMLPNPLQLVVIKQSGKQYQTVKTQLQRKDIQRVIIATDAGREGELVARWILEKAKVNKPVDRLWISSVTDKAIREGFQKLKPGKSYENLYASAAARAEADWIVGMNGTRALTTKYNAQLSCGRVQTPTLAMIAKREEQIRTFQPVPFYRILAHSRTGMELHWQHSKSGDTRIFDQTEAKRLLSHVSGKPGQVARVQKTAKKSYAPGLYDLTELQREANQRYGYSAKETLSIMQRLYEQHKVLTYPRTDSRFLSSDIVPTLKDRVKASAVGSFASAASELLRSGWKTGKSFVNDEKVSDHHAIIPTEEPVRLQQLNEKERKIYELVVSRFLAVLSPPFEYEQTTVEVKIGSETFVGKGKRVLSEGWKRVYGSGHDDLESDQDDDIRDQRLPKVEQGDQLVMDQVRLKEGKTKPPEPFTEGTLLSAMEKPAQYLEVSDQRAARTLGETGGLGTVATRADIIEKLVGTFLIEKRGKHLHITSKGKQLLDLVPDELRSPLLTAEWEQKLSDIASGKLKKQQFVSEMRNYAVQVVQEVKTAQKQFKHDNVISSKCPDCGKPMLEVNGKRGKMHVCQDRECGFRKQIARTSNARCPQCRKKLELRGEGEGQIFVCRCGYREKLSSFQERRGKEKEGKASKRDVQAFLREQNKQEEPVNNALAEALKKLKLDK</sequence>
<keyword evidence="7 8" id="KW-0413">Isomerase</keyword>
<comment type="caution">
    <text evidence="8">Lacks conserved residue(s) required for the propagation of feature annotation.</text>
</comment>
<dbReference type="PANTHER" id="PTHR11390">
    <property type="entry name" value="PROKARYOTIC DNA TOPOISOMERASE"/>
    <property type="match status" value="1"/>
</dbReference>
<dbReference type="InterPro" id="IPR000380">
    <property type="entry name" value="Topo_IA"/>
</dbReference>
<dbReference type="InterPro" id="IPR006171">
    <property type="entry name" value="TOPRIM_dom"/>
</dbReference>
<dbReference type="Gene3D" id="1.10.460.10">
    <property type="entry name" value="Topoisomerase I, domain 2"/>
    <property type="match status" value="1"/>
</dbReference>
<organism evidence="11 12">
    <name type="scientific">Marinicrinis sediminis</name>
    <dbReference type="NCBI Taxonomy" id="1652465"/>
    <lineage>
        <taxon>Bacteria</taxon>
        <taxon>Bacillati</taxon>
        <taxon>Bacillota</taxon>
        <taxon>Bacilli</taxon>
        <taxon>Bacillales</taxon>
        <taxon>Paenibacillaceae</taxon>
    </lineage>
</organism>
<comment type="caution">
    <text evidence="11">The sequence shown here is derived from an EMBL/GenBank/DDBJ whole genome shotgun (WGS) entry which is preliminary data.</text>
</comment>
<dbReference type="CDD" id="cd03362">
    <property type="entry name" value="TOPRIM_TopoIA_TopoIII"/>
    <property type="match status" value="1"/>
</dbReference>
<dbReference type="Gene3D" id="2.70.20.10">
    <property type="entry name" value="Topoisomerase I, domain 3"/>
    <property type="match status" value="1"/>
</dbReference>
<evidence type="ECO:0000256" key="4">
    <source>
        <dbReference type="ARBA" id="ARBA00022842"/>
    </source>
</evidence>
<evidence type="ECO:0000256" key="3">
    <source>
        <dbReference type="ARBA" id="ARBA00022723"/>
    </source>
</evidence>
<dbReference type="NCBIfam" id="TIGR01056">
    <property type="entry name" value="topB"/>
    <property type="match status" value="1"/>
</dbReference>
<evidence type="ECO:0000256" key="7">
    <source>
        <dbReference type="ARBA" id="ARBA00023235"/>
    </source>
</evidence>
<feature type="binding site" evidence="8">
    <location>
        <position position="105"/>
    </location>
    <ligand>
        <name>Mg(2+)</name>
        <dbReference type="ChEBI" id="CHEBI:18420"/>
        <note>catalytic</note>
    </ligand>
</feature>
<dbReference type="InterPro" id="IPR013824">
    <property type="entry name" value="Topo_IA_cen_sub1"/>
</dbReference>
<name>A0ABW5REW7_9BACL</name>
<dbReference type="InterPro" id="IPR003602">
    <property type="entry name" value="Topo_IA_DNA-bd_dom"/>
</dbReference>
<dbReference type="NCBIfam" id="NF005829">
    <property type="entry name" value="PRK07726.1"/>
    <property type="match status" value="1"/>
</dbReference>
<protein>
    <recommendedName>
        <fullName evidence="8">DNA topoisomerase 3</fullName>
        <ecNumber evidence="8">5.6.2.1</ecNumber>
    </recommendedName>
    <alternativeName>
        <fullName evidence="8">DNA topoisomerase III</fullName>
    </alternativeName>
</protein>
<dbReference type="InterPro" id="IPR013825">
    <property type="entry name" value="Topo_IA_cen_sub2"/>
</dbReference>
<keyword evidence="4 8" id="KW-0460">Magnesium</keyword>
<evidence type="ECO:0000313" key="11">
    <source>
        <dbReference type="EMBL" id="MFD2673492.1"/>
    </source>
</evidence>
<evidence type="ECO:0000259" key="9">
    <source>
        <dbReference type="PROSITE" id="PS50880"/>
    </source>
</evidence>
<keyword evidence="3 8" id="KW-0479">Metal-binding</keyword>
<dbReference type="Pfam" id="PF01131">
    <property type="entry name" value="Topoisom_bac"/>
    <property type="match status" value="1"/>
</dbReference>
<feature type="site" description="Interaction with DNA" evidence="8">
    <location>
        <position position="176"/>
    </location>
</feature>
<comment type="similarity">
    <text evidence="2 8">Belongs to the type IA topoisomerase family.</text>
</comment>
<dbReference type="SMART" id="SM00436">
    <property type="entry name" value="TOP1Bc"/>
    <property type="match status" value="1"/>
</dbReference>
<comment type="function">
    <text evidence="8">Releases the supercoiling and torsional tension of DNA, which is introduced during the DNA replication and transcription, by transiently cleaving and rejoining one strand of the DNA duplex. Introduces a single-strand break via transesterification at a target site in duplex DNA. The scissile phosphodiester is attacked by the catalytic tyrosine of the enzyme, resulting in the formation of a DNA-(5'-phosphotyrosyl)-enzyme intermediate and the expulsion of a 3'-OH DNA strand. The free DNA strand then undergoes passage around the unbroken strand, thus removing DNA supercoils. Finally, in the religation step, the DNA 3'-OH attacks the covalent intermediate to expel the active-site tyrosine and restore the DNA phosphodiester backbone.</text>
</comment>
<dbReference type="HAMAP" id="MF_00953">
    <property type="entry name" value="Topoisom_3_prok"/>
    <property type="match status" value="1"/>
</dbReference>
<evidence type="ECO:0000256" key="8">
    <source>
        <dbReference type="HAMAP-Rule" id="MF_00953"/>
    </source>
</evidence>
<comment type="cofactor">
    <cofactor evidence="8">
        <name>Mg(2+)</name>
        <dbReference type="ChEBI" id="CHEBI:18420"/>
    </cofactor>
</comment>
<dbReference type="InterPro" id="IPR013826">
    <property type="entry name" value="Topo_IA_cen_sub3"/>
</dbReference>
<evidence type="ECO:0000256" key="6">
    <source>
        <dbReference type="ARBA" id="ARBA00023125"/>
    </source>
</evidence>
<dbReference type="RefSeq" id="WP_379931078.1">
    <property type="nucleotide sequence ID" value="NZ_JBHUMM010000044.1"/>
</dbReference>
<feature type="site" description="Interaction with DNA" evidence="8">
    <location>
        <position position="61"/>
    </location>
</feature>
<dbReference type="SMART" id="SM00493">
    <property type="entry name" value="TOPRIM"/>
    <property type="match status" value="1"/>
</dbReference>
<dbReference type="InterPro" id="IPR005738">
    <property type="entry name" value="TopoIII"/>
</dbReference>
<gene>
    <name evidence="8" type="primary">topB</name>
    <name evidence="11" type="ORF">ACFSUC_18240</name>
</gene>
<dbReference type="SUPFAM" id="SSF56712">
    <property type="entry name" value="Prokaryotic type I DNA topoisomerase"/>
    <property type="match status" value="1"/>
</dbReference>
<dbReference type="InterPro" id="IPR003601">
    <property type="entry name" value="Topo_IA_2"/>
</dbReference>
<dbReference type="InterPro" id="IPR013497">
    <property type="entry name" value="Topo_IA_cen"/>
</dbReference>
<feature type="binding site" evidence="8">
    <location>
        <position position="9"/>
    </location>
    <ligand>
        <name>Mg(2+)</name>
        <dbReference type="ChEBI" id="CHEBI:18420"/>
        <note>catalytic</note>
    </ligand>
</feature>
<dbReference type="Proteomes" id="UP001597497">
    <property type="component" value="Unassembled WGS sequence"/>
</dbReference>
<dbReference type="PROSITE" id="PS52039">
    <property type="entry name" value="TOPO_IA_2"/>
    <property type="match status" value="1"/>
</dbReference>
<evidence type="ECO:0000256" key="1">
    <source>
        <dbReference type="ARBA" id="ARBA00000213"/>
    </source>
</evidence>
<feature type="region of interest" description="Interaction with DNA" evidence="8">
    <location>
        <begin position="187"/>
        <end position="192"/>
    </location>
</feature>
<feature type="site" description="Interaction with DNA" evidence="8">
    <location>
        <position position="313"/>
    </location>
</feature>
<dbReference type="PRINTS" id="PR00417">
    <property type="entry name" value="PRTPISMRASEI"/>
</dbReference>
<feature type="site" description="Interaction with DNA" evidence="8">
    <location>
        <position position="168"/>
    </location>
</feature>
<dbReference type="InterPro" id="IPR034144">
    <property type="entry name" value="TOPRIM_TopoIII"/>
</dbReference>
<dbReference type="PANTHER" id="PTHR11390:SF21">
    <property type="entry name" value="DNA TOPOISOMERASE 3-ALPHA"/>
    <property type="match status" value="1"/>
</dbReference>